<accession>A0A835FTF8</accession>
<feature type="compositionally biased region" description="Low complexity" evidence="1">
    <location>
        <begin position="94"/>
        <end position="103"/>
    </location>
</feature>
<organism evidence="2 3">
    <name type="scientific">Digitaria exilis</name>
    <dbReference type="NCBI Taxonomy" id="1010633"/>
    <lineage>
        <taxon>Eukaryota</taxon>
        <taxon>Viridiplantae</taxon>
        <taxon>Streptophyta</taxon>
        <taxon>Embryophyta</taxon>
        <taxon>Tracheophyta</taxon>
        <taxon>Spermatophyta</taxon>
        <taxon>Magnoliopsida</taxon>
        <taxon>Liliopsida</taxon>
        <taxon>Poales</taxon>
        <taxon>Poaceae</taxon>
        <taxon>PACMAD clade</taxon>
        <taxon>Panicoideae</taxon>
        <taxon>Panicodae</taxon>
        <taxon>Paniceae</taxon>
        <taxon>Anthephorinae</taxon>
        <taxon>Digitaria</taxon>
    </lineage>
</organism>
<gene>
    <name evidence="2" type="ORF">HU200_005222</name>
</gene>
<feature type="region of interest" description="Disordered" evidence="1">
    <location>
        <begin position="47"/>
        <end position="103"/>
    </location>
</feature>
<keyword evidence="3" id="KW-1185">Reference proteome</keyword>
<feature type="compositionally biased region" description="Polar residues" evidence="1">
    <location>
        <begin position="48"/>
        <end position="64"/>
    </location>
</feature>
<sequence>MLLRAHTLGIARVLFEDPPAGDVGDDAAAQAAAKKWARDDALCRGLAATSSPRSPTACSRTTHASPRRVTCGAPLRAPTTWKPRSTAPGRRTISSTPSPSTEE</sequence>
<name>A0A835FTF8_9POAL</name>
<evidence type="ECO:0000313" key="2">
    <source>
        <dbReference type="EMBL" id="KAF8772838.1"/>
    </source>
</evidence>
<dbReference type="EMBL" id="JACEFO010000353">
    <property type="protein sequence ID" value="KAF8772838.1"/>
    <property type="molecule type" value="Genomic_DNA"/>
</dbReference>
<dbReference type="AlphaFoldDB" id="A0A835FTF8"/>
<dbReference type="Proteomes" id="UP000636709">
    <property type="component" value="Unassembled WGS sequence"/>
</dbReference>
<protein>
    <submittedName>
        <fullName evidence="2">Uncharacterized protein</fullName>
    </submittedName>
</protein>
<evidence type="ECO:0000256" key="1">
    <source>
        <dbReference type="SAM" id="MobiDB-lite"/>
    </source>
</evidence>
<evidence type="ECO:0000313" key="3">
    <source>
        <dbReference type="Proteomes" id="UP000636709"/>
    </source>
</evidence>
<proteinExistence type="predicted"/>
<comment type="caution">
    <text evidence="2">The sequence shown here is derived from an EMBL/GenBank/DDBJ whole genome shotgun (WGS) entry which is preliminary data.</text>
</comment>
<reference evidence="2" key="1">
    <citation type="submission" date="2020-07" db="EMBL/GenBank/DDBJ databases">
        <title>Genome sequence and genetic diversity analysis of an under-domesticated orphan crop, white fonio (Digitaria exilis).</title>
        <authorList>
            <person name="Bennetzen J.L."/>
            <person name="Chen S."/>
            <person name="Ma X."/>
            <person name="Wang X."/>
            <person name="Yssel A.E.J."/>
            <person name="Chaluvadi S.R."/>
            <person name="Johnson M."/>
            <person name="Gangashetty P."/>
            <person name="Hamidou F."/>
            <person name="Sanogo M.D."/>
            <person name="Zwaenepoel A."/>
            <person name="Wallace J."/>
            <person name="Van De Peer Y."/>
            <person name="Van Deynze A."/>
        </authorList>
    </citation>
    <scope>NUCLEOTIDE SEQUENCE</scope>
    <source>
        <tissue evidence="2">Leaves</tissue>
    </source>
</reference>